<dbReference type="Gene3D" id="3.40.50.1820">
    <property type="entry name" value="alpha/beta hydrolase"/>
    <property type="match status" value="1"/>
</dbReference>
<reference evidence="3" key="1">
    <citation type="journal article" date="2020" name="Int. J. Syst. Evol. Microbiol.">
        <title>Capnocytophaga felis sp. nov. isolated from the feline oral cavity.</title>
        <authorList>
            <person name="Suzuki M."/>
            <person name="Umeda K."/>
            <person name="Kimura M."/>
            <person name="Imaoka K."/>
            <person name="Morikawa S."/>
            <person name="Maeda K."/>
        </authorList>
    </citation>
    <scope>NUCLEOTIDE SEQUENCE [LARGE SCALE GENOMIC DNA]</scope>
    <source>
        <strain evidence="3">KC07070</strain>
    </source>
</reference>
<dbReference type="Pfam" id="PF00561">
    <property type="entry name" value="Abhydrolase_1"/>
    <property type="match status" value="1"/>
</dbReference>
<dbReference type="InterPro" id="IPR050266">
    <property type="entry name" value="AB_hydrolase_sf"/>
</dbReference>
<accession>A0A5M4B8I0</accession>
<dbReference type="GO" id="GO:0016020">
    <property type="term" value="C:membrane"/>
    <property type="evidence" value="ECO:0007669"/>
    <property type="project" value="TreeGrafter"/>
</dbReference>
<feature type="domain" description="AB hydrolase-1" evidence="1">
    <location>
        <begin position="57"/>
        <end position="156"/>
    </location>
</feature>
<comment type="caution">
    <text evidence="2">The sequence shown here is derived from an EMBL/GenBank/DDBJ whole genome shotgun (WGS) entry which is preliminary data.</text>
</comment>
<dbReference type="InterPro" id="IPR000073">
    <property type="entry name" value="AB_hydrolase_1"/>
</dbReference>
<sequence>MKQLIGRWISPEKRQEYLKAYKEAMQTMPQAESLRIKTSFGNVQVYRWGKDYVGSKNPILLLPGKSSGTPMWYANLPDFSENRTVYAFDVLGDAGLSEQNHPILNNFEQAKWIAETMEGLSVPQFHIIGHSFGGWLSANFASFYSDKVASLILIEPVFTFQMIKFSIILKSIPYNMRCLPKKWRQGLLKEISGSQCIDTTNPIAKMIDDAANYYISKLPPPKMITFQQMREWDFPVYVAFADNSGVHNSFKAIEVAKQNVKNVVCKLWENATHSLPMENSKELNYEIIRFIERNEI</sequence>
<dbReference type="Proteomes" id="UP000398217">
    <property type="component" value="Unassembled WGS sequence"/>
</dbReference>
<gene>
    <name evidence="2" type="ORF">RCZ01_12160</name>
</gene>
<dbReference type="RefSeq" id="WP_155284561.1">
    <property type="nucleotide sequence ID" value="NZ_BLBC01000007.1"/>
</dbReference>
<evidence type="ECO:0000313" key="3">
    <source>
        <dbReference type="Proteomes" id="UP000398217"/>
    </source>
</evidence>
<dbReference type="PANTHER" id="PTHR43798:SF33">
    <property type="entry name" value="HYDROLASE, PUTATIVE (AFU_ORTHOLOGUE AFUA_2G14860)-RELATED"/>
    <property type="match status" value="1"/>
</dbReference>
<dbReference type="SUPFAM" id="SSF53474">
    <property type="entry name" value="alpha/beta-Hydrolases"/>
    <property type="match status" value="1"/>
</dbReference>
<evidence type="ECO:0000259" key="1">
    <source>
        <dbReference type="Pfam" id="PF00561"/>
    </source>
</evidence>
<dbReference type="InterPro" id="IPR029058">
    <property type="entry name" value="AB_hydrolase_fold"/>
</dbReference>
<dbReference type="GO" id="GO:0046464">
    <property type="term" value="P:acylglycerol catabolic process"/>
    <property type="evidence" value="ECO:0007669"/>
    <property type="project" value="TreeGrafter"/>
</dbReference>
<protein>
    <recommendedName>
        <fullName evidence="1">AB hydrolase-1 domain-containing protein</fullName>
    </recommendedName>
</protein>
<dbReference type="EMBL" id="BLBC01000007">
    <property type="protein sequence ID" value="GET45914.1"/>
    <property type="molecule type" value="Genomic_DNA"/>
</dbReference>
<dbReference type="GO" id="GO:0047372">
    <property type="term" value="F:monoacylglycerol lipase activity"/>
    <property type="evidence" value="ECO:0007669"/>
    <property type="project" value="TreeGrafter"/>
</dbReference>
<keyword evidence="3" id="KW-1185">Reference proteome</keyword>
<evidence type="ECO:0000313" key="2">
    <source>
        <dbReference type="EMBL" id="GET45914.1"/>
    </source>
</evidence>
<dbReference type="OrthoDB" id="5513277at2"/>
<dbReference type="PANTHER" id="PTHR43798">
    <property type="entry name" value="MONOACYLGLYCEROL LIPASE"/>
    <property type="match status" value="1"/>
</dbReference>
<proteinExistence type="predicted"/>
<name>A0A5M4B8I0_9FLAO</name>
<dbReference type="AlphaFoldDB" id="A0A5M4B8I0"/>
<organism evidence="2 3">
    <name type="scientific">Capnocytophaga felis</name>
    <dbReference type="NCBI Taxonomy" id="2267611"/>
    <lineage>
        <taxon>Bacteria</taxon>
        <taxon>Pseudomonadati</taxon>
        <taxon>Bacteroidota</taxon>
        <taxon>Flavobacteriia</taxon>
        <taxon>Flavobacteriales</taxon>
        <taxon>Flavobacteriaceae</taxon>
        <taxon>Capnocytophaga</taxon>
    </lineage>
</organism>